<dbReference type="EMBL" id="JBEZLS010000026">
    <property type="protein sequence ID" value="MEU9354962.1"/>
    <property type="molecule type" value="Genomic_DNA"/>
</dbReference>
<dbReference type="InterPro" id="IPR036390">
    <property type="entry name" value="WH_DNA-bd_sf"/>
</dbReference>
<dbReference type="SUPFAM" id="SSF46785">
    <property type="entry name" value="Winged helix' DNA-binding domain"/>
    <property type="match status" value="1"/>
</dbReference>
<gene>
    <name evidence="1" type="ORF">AB0D65_29205</name>
</gene>
<organism evidence="1 2">
    <name type="scientific">Streptomyces griseoloalbus</name>
    <dbReference type="NCBI Taxonomy" id="67303"/>
    <lineage>
        <taxon>Bacteria</taxon>
        <taxon>Bacillati</taxon>
        <taxon>Actinomycetota</taxon>
        <taxon>Actinomycetes</taxon>
        <taxon>Kitasatosporales</taxon>
        <taxon>Streptomycetaceae</taxon>
        <taxon>Streptomyces</taxon>
    </lineage>
</organism>
<sequence>MLRDMVKALDKVATNGGVISSDPPKKAYQFASGQHISLDADIQATLWRFGLSPMARDLLDHMATQHDEQGELHATQKELATYFGCSQPKVSKALTQLDKMHFAWKVRRGVLQVNPTYAYRWGSRKQRALIARLGAKFLRERTIVIPEAGR</sequence>
<dbReference type="InterPro" id="IPR036388">
    <property type="entry name" value="WH-like_DNA-bd_sf"/>
</dbReference>
<evidence type="ECO:0008006" key="3">
    <source>
        <dbReference type="Google" id="ProtNLM"/>
    </source>
</evidence>
<comment type="caution">
    <text evidence="1">The sequence shown here is derived from an EMBL/GenBank/DDBJ whole genome shotgun (WGS) entry which is preliminary data.</text>
</comment>
<dbReference type="RefSeq" id="WP_359987166.1">
    <property type="nucleotide sequence ID" value="NZ_JBEZLS010000026.1"/>
</dbReference>
<dbReference type="Proteomes" id="UP001551582">
    <property type="component" value="Unassembled WGS sequence"/>
</dbReference>
<proteinExistence type="predicted"/>
<reference evidence="1 2" key="1">
    <citation type="submission" date="2024-06" db="EMBL/GenBank/DDBJ databases">
        <title>The Natural Products Discovery Center: Release of the First 8490 Sequenced Strains for Exploring Actinobacteria Biosynthetic Diversity.</title>
        <authorList>
            <person name="Kalkreuter E."/>
            <person name="Kautsar S.A."/>
            <person name="Yang D."/>
            <person name="Bader C.D."/>
            <person name="Teijaro C.N."/>
            <person name="Fluegel L."/>
            <person name="Davis C.M."/>
            <person name="Simpson J.R."/>
            <person name="Lauterbach L."/>
            <person name="Steele A.D."/>
            <person name="Gui C."/>
            <person name="Meng S."/>
            <person name="Li G."/>
            <person name="Viehrig K."/>
            <person name="Ye F."/>
            <person name="Su P."/>
            <person name="Kiefer A.F."/>
            <person name="Nichols A."/>
            <person name="Cepeda A.J."/>
            <person name="Yan W."/>
            <person name="Fan B."/>
            <person name="Jiang Y."/>
            <person name="Adhikari A."/>
            <person name="Zheng C.-J."/>
            <person name="Schuster L."/>
            <person name="Cowan T.M."/>
            <person name="Smanski M.J."/>
            <person name="Chevrette M.G."/>
            <person name="De Carvalho L.P.S."/>
            <person name="Shen B."/>
        </authorList>
    </citation>
    <scope>NUCLEOTIDE SEQUENCE [LARGE SCALE GENOMIC DNA]</scope>
    <source>
        <strain evidence="1 2">NPDC048274</strain>
    </source>
</reference>
<evidence type="ECO:0000313" key="1">
    <source>
        <dbReference type="EMBL" id="MEU9354962.1"/>
    </source>
</evidence>
<protein>
    <recommendedName>
        <fullName evidence="3">Plasmid replication protein RepL domain-containing protein</fullName>
    </recommendedName>
</protein>
<evidence type="ECO:0000313" key="2">
    <source>
        <dbReference type="Proteomes" id="UP001551582"/>
    </source>
</evidence>
<accession>A0ABV3EDE1</accession>
<name>A0ABV3EDE1_9ACTN</name>
<dbReference type="Gene3D" id="1.10.10.10">
    <property type="entry name" value="Winged helix-like DNA-binding domain superfamily/Winged helix DNA-binding domain"/>
    <property type="match status" value="1"/>
</dbReference>
<keyword evidence="2" id="KW-1185">Reference proteome</keyword>